<dbReference type="EMBL" id="ML213503">
    <property type="protein sequence ID" value="TFK56751.1"/>
    <property type="molecule type" value="Genomic_DNA"/>
</dbReference>
<dbReference type="STRING" id="5364.A0A5C3NSQ2"/>
<feature type="region of interest" description="Disordered" evidence="1">
    <location>
        <begin position="528"/>
        <end position="550"/>
    </location>
</feature>
<feature type="compositionally biased region" description="Low complexity" evidence="1">
    <location>
        <begin position="661"/>
        <end position="670"/>
    </location>
</feature>
<evidence type="ECO:0000256" key="1">
    <source>
        <dbReference type="SAM" id="MobiDB-lite"/>
    </source>
</evidence>
<feature type="transmembrane region" description="Helical" evidence="2">
    <location>
        <begin position="1098"/>
        <end position="1117"/>
    </location>
</feature>
<keyword evidence="5" id="KW-1185">Reference proteome</keyword>
<evidence type="ECO:0000313" key="5">
    <source>
        <dbReference type="Proteomes" id="UP000305948"/>
    </source>
</evidence>
<feature type="transmembrane region" description="Helical" evidence="2">
    <location>
        <begin position="1017"/>
        <end position="1039"/>
    </location>
</feature>
<feature type="region of interest" description="Disordered" evidence="1">
    <location>
        <begin position="708"/>
        <end position="782"/>
    </location>
</feature>
<feature type="transmembrane region" description="Helical" evidence="2">
    <location>
        <begin position="171"/>
        <end position="188"/>
    </location>
</feature>
<feature type="region of interest" description="Disordered" evidence="1">
    <location>
        <begin position="418"/>
        <end position="441"/>
    </location>
</feature>
<feature type="transmembrane region" description="Helical" evidence="2">
    <location>
        <begin position="1068"/>
        <end position="1092"/>
    </location>
</feature>
<feature type="region of interest" description="Disordered" evidence="1">
    <location>
        <begin position="659"/>
        <end position="687"/>
    </location>
</feature>
<feature type="region of interest" description="Disordered" evidence="1">
    <location>
        <begin position="1"/>
        <end position="115"/>
    </location>
</feature>
<dbReference type="InterPro" id="IPR045122">
    <property type="entry name" value="Csc1-like"/>
</dbReference>
<feature type="compositionally biased region" description="Basic and acidic residues" evidence="1">
    <location>
        <begin position="750"/>
        <end position="772"/>
    </location>
</feature>
<dbReference type="Pfam" id="PF02714">
    <property type="entry name" value="RSN1_7TM"/>
    <property type="match status" value="1"/>
</dbReference>
<feature type="compositionally biased region" description="Low complexity" evidence="1">
    <location>
        <begin position="45"/>
        <end position="115"/>
    </location>
</feature>
<dbReference type="InterPro" id="IPR003864">
    <property type="entry name" value="CSC1/OSCA1-like_7TM"/>
</dbReference>
<protein>
    <recommendedName>
        <fullName evidence="3">CSC1/OSCA1-like 7TM region domain-containing protein</fullName>
    </recommendedName>
</protein>
<feature type="transmembrane region" description="Helical" evidence="2">
    <location>
        <begin position="928"/>
        <end position="955"/>
    </location>
</feature>
<proteinExistence type="predicted"/>
<evidence type="ECO:0000313" key="4">
    <source>
        <dbReference type="EMBL" id="TFK56751.1"/>
    </source>
</evidence>
<keyword evidence="2" id="KW-1133">Transmembrane helix</keyword>
<feature type="compositionally biased region" description="Low complexity" evidence="1">
    <location>
        <begin position="714"/>
        <end position="733"/>
    </location>
</feature>
<feature type="compositionally biased region" description="Low complexity" evidence="1">
    <location>
        <begin position="25"/>
        <end position="37"/>
    </location>
</feature>
<keyword evidence="2" id="KW-0812">Transmembrane</keyword>
<reference evidence="4 5" key="1">
    <citation type="journal article" date="2019" name="Nat. Ecol. Evol.">
        <title>Megaphylogeny resolves global patterns of mushroom evolution.</title>
        <authorList>
            <person name="Varga T."/>
            <person name="Krizsan K."/>
            <person name="Foldi C."/>
            <person name="Dima B."/>
            <person name="Sanchez-Garcia M."/>
            <person name="Sanchez-Ramirez S."/>
            <person name="Szollosi G.J."/>
            <person name="Szarkandi J.G."/>
            <person name="Papp V."/>
            <person name="Albert L."/>
            <person name="Andreopoulos W."/>
            <person name="Angelini C."/>
            <person name="Antonin V."/>
            <person name="Barry K.W."/>
            <person name="Bougher N.L."/>
            <person name="Buchanan P."/>
            <person name="Buyck B."/>
            <person name="Bense V."/>
            <person name="Catcheside P."/>
            <person name="Chovatia M."/>
            <person name="Cooper J."/>
            <person name="Damon W."/>
            <person name="Desjardin D."/>
            <person name="Finy P."/>
            <person name="Geml J."/>
            <person name="Haridas S."/>
            <person name="Hughes K."/>
            <person name="Justo A."/>
            <person name="Karasinski D."/>
            <person name="Kautmanova I."/>
            <person name="Kiss B."/>
            <person name="Kocsube S."/>
            <person name="Kotiranta H."/>
            <person name="LaButti K.M."/>
            <person name="Lechner B.E."/>
            <person name="Liimatainen K."/>
            <person name="Lipzen A."/>
            <person name="Lukacs Z."/>
            <person name="Mihaltcheva S."/>
            <person name="Morgado L.N."/>
            <person name="Niskanen T."/>
            <person name="Noordeloos M.E."/>
            <person name="Ohm R.A."/>
            <person name="Ortiz-Santana B."/>
            <person name="Ovrebo C."/>
            <person name="Racz N."/>
            <person name="Riley R."/>
            <person name="Savchenko A."/>
            <person name="Shiryaev A."/>
            <person name="Soop K."/>
            <person name="Spirin V."/>
            <person name="Szebenyi C."/>
            <person name="Tomsovsky M."/>
            <person name="Tulloss R.E."/>
            <person name="Uehling J."/>
            <person name="Grigoriev I.V."/>
            <person name="Vagvolgyi C."/>
            <person name="Papp T."/>
            <person name="Martin F.M."/>
            <person name="Miettinen O."/>
            <person name="Hibbett D.S."/>
            <person name="Nagy L.G."/>
        </authorList>
    </citation>
    <scope>NUCLEOTIDE SEQUENCE [LARGE SCALE GENOMIC DNA]</scope>
    <source>
        <strain evidence="4 5">OMC1185</strain>
    </source>
</reference>
<feature type="transmembrane region" description="Helical" evidence="2">
    <location>
        <begin position="881"/>
        <end position="908"/>
    </location>
</feature>
<feature type="transmembrane region" description="Helical" evidence="2">
    <location>
        <begin position="259"/>
        <end position="282"/>
    </location>
</feature>
<feature type="transmembrane region" description="Helical" evidence="2">
    <location>
        <begin position="1137"/>
        <end position="1155"/>
    </location>
</feature>
<accession>A0A5C3NSQ2</accession>
<feature type="domain" description="CSC1/OSCA1-like 7TM region" evidence="3">
    <location>
        <begin position="880"/>
        <end position="1150"/>
    </location>
</feature>
<dbReference type="GO" id="GO:0005227">
    <property type="term" value="F:calcium-activated cation channel activity"/>
    <property type="evidence" value="ECO:0007669"/>
    <property type="project" value="InterPro"/>
</dbReference>
<dbReference type="Proteomes" id="UP000305948">
    <property type="component" value="Unassembled WGS sequence"/>
</dbReference>
<gene>
    <name evidence="4" type="ORF">OE88DRAFT_1650202</name>
</gene>
<feature type="compositionally biased region" description="Polar residues" evidence="1">
    <location>
        <begin position="11"/>
        <end position="24"/>
    </location>
</feature>
<dbReference type="OrthoDB" id="2591106at2759"/>
<feature type="transmembrane region" description="Helical" evidence="2">
    <location>
        <begin position="1161"/>
        <end position="1181"/>
    </location>
</feature>
<feature type="transmembrane region" description="Helical" evidence="2">
    <location>
        <begin position="343"/>
        <end position="365"/>
    </location>
</feature>
<feature type="transmembrane region" description="Helical" evidence="2">
    <location>
        <begin position="976"/>
        <end position="997"/>
    </location>
</feature>
<evidence type="ECO:0000256" key="2">
    <source>
        <dbReference type="SAM" id="Phobius"/>
    </source>
</evidence>
<evidence type="ECO:0000259" key="3">
    <source>
        <dbReference type="Pfam" id="PF02714"/>
    </source>
</evidence>
<dbReference type="PANTHER" id="PTHR13018">
    <property type="entry name" value="PROBABLE MEMBRANE PROTEIN DUF221-RELATED"/>
    <property type="match status" value="1"/>
</dbReference>
<name>A0A5C3NSQ2_9AGAM</name>
<sequence>MSRPRYPRVPHTTQSVSETQGNWVTTIGSSSFFTSGTATLPITNDPSTSTRPRSDSDSVPSPSSSWTGSSGSGSPTRSSSGTSYAPSGSTSGESTLSSSTPVMTTSFTTSTPVSTITDSSTTFTSFSSFIAASTIFDPVPASQTPILAAQAQPVCIGNGVDALSSGLIETIAIPSVIGLLLWLLFAIIRPRFREIYGLREWFPRQDLRPKPLSDKLWAFLFPQVPLVPSVPTDVSDAGRSPTKDAELFPSDEQLSQRTLWMALLIVLGWSIVGVAGALPLYLVSTSCLADAAPGARYMGVYSVLQDLSLLRLLRYYDNQGTSSTTTSLAKRAANGTGLSNARIRIIIITILLIILAVIPGVWKILKEFNRIAAYRQRWLKVRCDGMDMAWLSAAKAPGFRGWGERRLKEFIMKSGLSSSLETEDGTNGNGGRRRRRNASEVPLTRVEEENLEVDIQGVFSIGDTQNLAMLIEERDEILESLEIAETKYISSFRLSTPDPSMLTLDPVKEEATQNSNKPYISRPLPLGAAAAQRRNSHKNRARNPAYASSSLTPTSYVAPSGYYKLGNLRGVNDDPKNEASSVYPSLSDTINQRVVGSRFQEISHRNSVMYGNIPIGSHVKLKAGELRRVETGTSEHTTIPDPSRYGPNYGIEEVSASWDAQTNQTQTTQTEGDLDDTSASRFRGGAELSEMNSIAEETGDEWVDLMHEPPETFSPSPGTTPASTTALSPAGSGRQRGDYFGLSPTLRRPRNVEKPPVERGESFPMRTKKETASIDQPPPHLRLQTRGPFVRPLSGLDHDSLGAIYADISRWRTQLKAINQEIAEAQREAYNDIADGSRIKGWLLVGRGLRFIPGAELIEGRAKEDIRWDELQHEMNFGGRVIAWTVIGITTIILAVGLTAVAGLALGSAPDFSHYLSFLSPLAGREDWVAGLALCLAPAVAGTLFICIALAIIAYTAQATGAVSISRLEMITFKTCFYVLTVIAGVWLMVIGAILFAMQAWSTSYERTRTVADGAVYMSFLALVLVLNVAIIAPALLLLQPRRLLRVPRSEKSALTPRQRFRAVYPRTYNASFAMGCCILGMIFASTFSLIFPLVGPAVIILIFLTLIAHRYLIGYVYGRTRSQTGGLLQLWLLKRFGTLVAFQPFVMGLIFLTRRLWPEAGVLLGAALVVVLVVEGYAAWKTRQPGVSSLGNVTRNSLDTFEKAARTPCLDLDEESTSLVNSSNRNTRMRGSFASVLEMMSMTLAVAPALTRQKGPVPLPTETLDDLTATERAARTHPDAPPHLPALPFDDHAQETSGVLYAPELLAPDPIIWLPNDSSGIAHSEARDLDKYHHLQVTLDVRAQEDVLLPRRLSMSR</sequence>
<organism evidence="4 5">
    <name type="scientific">Heliocybe sulcata</name>
    <dbReference type="NCBI Taxonomy" id="5364"/>
    <lineage>
        <taxon>Eukaryota</taxon>
        <taxon>Fungi</taxon>
        <taxon>Dikarya</taxon>
        <taxon>Basidiomycota</taxon>
        <taxon>Agaricomycotina</taxon>
        <taxon>Agaricomycetes</taxon>
        <taxon>Gloeophyllales</taxon>
        <taxon>Gloeophyllaceae</taxon>
        <taxon>Heliocybe</taxon>
    </lineage>
</organism>
<keyword evidence="2" id="KW-0472">Membrane</keyword>
<dbReference type="GO" id="GO:0005886">
    <property type="term" value="C:plasma membrane"/>
    <property type="evidence" value="ECO:0007669"/>
    <property type="project" value="TreeGrafter"/>
</dbReference>